<dbReference type="InterPro" id="IPR000477">
    <property type="entry name" value="RT_dom"/>
</dbReference>
<sequence>MHWAQRAKERWLALGSIPVRVRWGFGGGLTDGPAVLETTPACFQPLSALGVHLSSDQVQALEAPFVEAEVYEAVFQMGSMKAPGPDGFVAGFYQKNWDCVGDDVTQMVLAFLHSGPISLCNVLYKVIARVLVNRLRPVLKSLISIFQNAFVPSRLITDNILLAHETIEFIPKKRKGRSCFALKLDMSKVYDRVKWSAVLDVLSSLGFSPKWINLVSQRLSTVSFSVLVNGIPSEFFSPRCGLRQGDPLSPYLFILVSQVLSANLSIFASQSVCRGVAISRHSPPVSHLFFADDSFFFLNFDLVEDSMQEGLAEAYRTLALVGKVMGGSGYGLKEGNQGQWSAGLGYGMQRVVLKSNIGEIIVVARLLVDGAWDKRSWKGAVAWCSVGDGDVVRSEGRREIFASSVLMAEALAVWNALAWAFDRG</sequence>
<proteinExistence type="predicted"/>
<dbReference type="InterPro" id="IPR052343">
    <property type="entry name" value="Retrotransposon-Effector_Assoc"/>
</dbReference>
<evidence type="ECO:0000313" key="2">
    <source>
        <dbReference type="EMBL" id="KAF7134648.1"/>
    </source>
</evidence>
<accession>A0A834LFK3</accession>
<dbReference type="CDD" id="cd01650">
    <property type="entry name" value="RT_nLTR_like"/>
    <property type="match status" value="1"/>
</dbReference>
<evidence type="ECO:0000259" key="1">
    <source>
        <dbReference type="Pfam" id="PF00078"/>
    </source>
</evidence>
<evidence type="ECO:0000313" key="3">
    <source>
        <dbReference type="Proteomes" id="UP000626092"/>
    </source>
</evidence>
<dbReference type="PANTHER" id="PTHR46890:SF48">
    <property type="entry name" value="RNA-DIRECTED DNA POLYMERASE"/>
    <property type="match status" value="1"/>
</dbReference>
<dbReference type="Proteomes" id="UP000626092">
    <property type="component" value="Unassembled WGS sequence"/>
</dbReference>
<dbReference type="InterPro" id="IPR043502">
    <property type="entry name" value="DNA/RNA_pol_sf"/>
</dbReference>
<dbReference type="AlphaFoldDB" id="A0A834LFK3"/>
<dbReference type="Pfam" id="PF00078">
    <property type="entry name" value="RVT_1"/>
    <property type="match status" value="1"/>
</dbReference>
<reference evidence="2" key="1">
    <citation type="submission" date="2019-11" db="EMBL/GenBank/DDBJ databases">
        <authorList>
            <person name="Liu Y."/>
            <person name="Hou J."/>
            <person name="Li T.-Q."/>
            <person name="Guan C.-H."/>
            <person name="Wu X."/>
            <person name="Wu H.-Z."/>
            <person name="Ling F."/>
            <person name="Zhang R."/>
            <person name="Shi X.-G."/>
            <person name="Ren J.-P."/>
            <person name="Chen E.-F."/>
            <person name="Sun J.-M."/>
        </authorList>
    </citation>
    <scope>NUCLEOTIDE SEQUENCE</scope>
    <source>
        <strain evidence="2">Adult_tree_wgs_1</strain>
        <tissue evidence="2">Leaves</tissue>
    </source>
</reference>
<comment type="caution">
    <text evidence="2">The sequence shown here is derived from an EMBL/GenBank/DDBJ whole genome shotgun (WGS) entry which is preliminary data.</text>
</comment>
<name>A0A834LFK3_RHOSS</name>
<dbReference type="EMBL" id="WJXA01000008">
    <property type="protein sequence ID" value="KAF7134648.1"/>
    <property type="molecule type" value="Genomic_DNA"/>
</dbReference>
<dbReference type="PANTHER" id="PTHR46890">
    <property type="entry name" value="NON-LTR RETROLELEMENT REVERSE TRANSCRIPTASE-LIKE PROTEIN-RELATED"/>
    <property type="match status" value="1"/>
</dbReference>
<keyword evidence="3" id="KW-1185">Reference proteome</keyword>
<organism evidence="2 3">
    <name type="scientific">Rhododendron simsii</name>
    <name type="common">Sims's rhododendron</name>
    <dbReference type="NCBI Taxonomy" id="118357"/>
    <lineage>
        <taxon>Eukaryota</taxon>
        <taxon>Viridiplantae</taxon>
        <taxon>Streptophyta</taxon>
        <taxon>Embryophyta</taxon>
        <taxon>Tracheophyta</taxon>
        <taxon>Spermatophyta</taxon>
        <taxon>Magnoliopsida</taxon>
        <taxon>eudicotyledons</taxon>
        <taxon>Gunneridae</taxon>
        <taxon>Pentapetalae</taxon>
        <taxon>asterids</taxon>
        <taxon>Ericales</taxon>
        <taxon>Ericaceae</taxon>
        <taxon>Ericoideae</taxon>
        <taxon>Rhodoreae</taxon>
        <taxon>Rhododendron</taxon>
    </lineage>
</organism>
<protein>
    <recommendedName>
        <fullName evidence="1">Reverse transcriptase domain-containing protein</fullName>
    </recommendedName>
</protein>
<dbReference type="SUPFAM" id="SSF56672">
    <property type="entry name" value="DNA/RNA polymerases"/>
    <property type="match status" value="1"/>
</dbReference>
<feature type="domain" description="Reverse transcriptase" evidence="1">
    <location>
        <begin position="116"/>
        <end position="300"/>
    </location>
</feature>
<dbReference type="OrthoDB" id="1747281at2759"/>
<gene>
    <name evidence="2" type="ORF">RHSIM_Rhsim08G0108800</name>
</gene>